<dbReference type="Pfam" id="PF00665">
    <property type="entry name" value="rve"/>
    <property type="match status" value="1"/>
</dbReference>
<evidence type="ECO:0000256" key="1">
    <source>
        <dbReference type="ARBA" id="ARBA00039658"/>
    </source>
</evidence>
<name>A0A8C1Y0R0_CYPCA</name>
<organism evidence="3 4">
    <name type="scientific">Cyprinus carpio</name>
    <name type="common">Common carp</name>
    <dbReference type="NCBI Taxonomy" id="7962"/>
    <lineage>
        <taxon>Eukaryota</taxon>
        <taxon>Metazoa</taxon>
        <taxon>Chordata</taxon>
        <taxon>Craniata</taxon>
        <taxon>Vertebrata</taxon>
        <taxon>Euteleostomi</taxon>
        <taxon>Actinopterygii</taxon>
        <taxon>Neopterygii</taxon>
        <taxon>Teleostei</taxon>
        <taxon>Ostariophysi</taxon>
        <taxon>Cypriniformes</taxon>
        <taxon>Cyprinidae</taxon>
        <taxon>Cyprininae</taxon>
        <taxon>Cyprinus</taxon>
    </lineage>
</organism>
<feature type="domain" description="Integrase catalytic" evidence="2">
    <location>
        <begin position="250"/>
        <end position="408"/>
    </location>
</feature>
<accession>A0A8C1Y0R0</accession>
<reference evidence="3" key="1">
    <citation type="submission" date="2025-08" db="UniProtKB">
        <authorList>
            <consortium name="Ensembl"/>
        </authorList>
    </citation>
    <scope>IDENTIFICATION</scope>
</reference>
<dbReference type="InterPro" id="IPR041588">
    <property type="entry name" value="Integrase_H2C2"/>
</dbReference>
<dbReference type="Gene3D" id="1.10.340.70">
    <property type="match status" value="1"/>
</dbReference>
<dbReference type="InterPro" id="IPR050951">
    <property type="entry name" value="Retrovirus_Pol_polyprotein"/>
</dbReference>
<dbReference type="AlphaFoldDB" id="A0A8C1Y0R0"/>
<dbReference type="SUPFAM" id="SSF53098">
    <property type="entry name" value="Ribonuclease H-like"/>
    <property type="match status" value="1"/>
</dbReference>
<evidence type="ECO:0000313" key="4">
    <source>
        <dbReference type="Proteomes" id="UP000694700"/>
    </source>
</evidence>
<dbReference type="PANTHER" id="PTHR37984:SF15">
    <property type="entry name" value="INTEGRASE CATALYTIC DOMAIN-CONTAINING PROTEIN"/>
    <property type="match status" value="1"/>
</dbReference>
<dbReference type="Proteomes" id="UP000694700">
    <property type="component" value="Unplaced"/>
</dbReference>
<dbReference type="PROSITE" id="PS50994">
    <property type="entry name" value="INTEGRASE"/>
    <property type="match status" value="1"/>
</dbReference>
<evidence type="ECO:0000313" key="3">
    <source>
        <dbReference type="Ensembl" id="ENSCCRP00015088987.1"/>
    </source>
</evidence>
<dbReference type="Ensembl" id="ENSCCRT00015091856.1">
    <property type="protein sequence ID" value="ENSCCRP00015088987.1"/>
    <property type="gene ID" value="ENSCCRG00015035913.1"/>
</dbReference>
<proteinExistence type="predicted"/>
<dbReference type="InterPro" id="IPR036397">
    <property type="entry name" value="RNaseH_sf"/>
</dbReference>
<dbReference type="PANTHER" id="PTHR37984">
    <property type="entry name" value="PROTEIN CBG26694"/>
    <property type="match status" value="1"/>
</dbReference>
<dbReference type="FunFam" id="1.10.340.70:FF:000001">
    <property type="entry name" value="Retrovirus-related Pol polyprotein from transposon gypsy-like Protein"/>
    <property type="match status" value="1"/>
</dbReference>
<dbReference type="GO" id="GO:0015074">
    <property type="term" value="P:DNA integration"/>
    <property type="evidence" value="ECO:0007669"/>
    <property type="project" value="InterPro"/>
</dbReference>
<dbReference type="InterPro" id="IPR012337">
    <property type="entry name" value="RNaseH-like_sf"/>
</dbReference>
<dbReference type="Gene3D" id="3.30.420.10">
    <property type="entry name" value="Ribonuclease H-like superfamily/Ribonuclease H"/>
    <property type="match status" value="1"/>
</dbReference>
<protein>
    <recommendedName>
        <fullName evidence="1">Gypsy retrotransposon integrase-like protein 1</fullName>
    </recommendedName>
</protein>
<evidence type="ECO:0000259" key="2">
    <source>
        <dbReference type="PROSITE" id="PS50994"/>
    </source>
</evidence>
<dbReference type="GO" id="GO:0003676">
    <property type="term" value="F:nucleic acid binding"/>
    <property type="evidence" value="ECO:0007669"/>
    <property type="project" value="InterPro"/>
</dbReference>
<sequence length="680" mass="75703">MFLVNSHWQYLLETNEQRPWPVSWWKSGFISLGFRGGSILIRAGTSNPILFSSYVASIRWVSLAPRHTIQPVMASANGLTGLCTIYCGRCPLGERGTGLLVCLDLGPNCCCCRRRIPLFVQPLSIGVKGEAQGLKIALCRQLSKLVLVLLQQWDRLEEQDGLLYRRVCRPNGGEEVLQLVLPAVLQSEVLTQLHQCHGHQGTERTLELVRQRCYWPGMSADVAHWVQRCERCQQAKEAAPVARSYMAHLLSSRPNEIVALDFTVLEPSHSGHENVLVMTDVFSKFTLAIPTRDQRAETVARVLVEEWFYKFGVPGRIHSDQGRNFESHLIQQLCSLYQVGKSRTTAYHPAGNGQCERFNRTLHNLLRTLPTGRKRDWASCLSQVIFCYNTTPHQATGETPYYLMFGQEPRLPVDFLLGRVQEPVSGRIHHWMEEHQARLQVAFEGARERLQAAAQNRKAKFDQRVREQPLTEGQLVYLREHGFSGRHKIQDLWSSIKYQVVRAPREGGSVYTVAPVHDLGKLRLVHRTSLKPCVRGSPAPMESLGNQSDQSAPLMMEDELEDGDVAYVVEAPPVSEGGAEVSRAPSEVGLTPASGVESLASRPAVGVGESGVSLHLEPASVVLGTPNISGQAPRRTGRVGAGQHSNLYRLPRFVGSEANQISVTSTVGANSVVAWFRPWD</sequence>
<dbReference type="FunFam" id="3.30.420.10:FF:000032">
    <property type="entry name" value="Retrovirus-related Pol polyprotein from transposon 297-like Protein"/>
    <property type="match status" value="1"/>
</dbReference>
<dbReference type="InterPro" id="IPR001584">
    <property type="entry name" value="Integrase_cat-core"/>
</dbReference>
<dbReference type="Pfam" id="PF17921">
    <property type="entry name" value="Integrase_H2C2"/>
    <property type="match status" value="1"/>
</dbReference>